<proteinExistence type="predicted"/>
<feature type="region of interest" description="Disordered" evidence="1">
    <location>
        <begin position="126"/>
        <end position="218"/>
    </location>
</feature>
<name>A0A8R7PS60_TRIUA</name>
<feature type="compositionally biased region" description="Basic residues" evidence="1">
    <location>
        <begin position="88"/>
        <end position="99"/>
    </location>
</feature>
<dbReference type="EnsemblPlants" id="TuG1812G0300002750.01.T01">
    <property type="protein sequence ID" value="TuG1812G0300002750.01.T01"/>
    <property type="gene ID" value="TuG1812G0300002750.01"/>
</dbReference>
<reference evidence="3" key="1">
    <citation type="journal article" date="2013" name="Nature">
        <title>Draft genome of the wheat A-genome progenitor Triticum urartu.</title>
        <authorList>
            <person name="Ling H.Q."/>
            <person name="Zhao S."/>
            <person name="Liu D."/>
            <person name="Wang J."/>
            <person name="Sun H."/>
            <person name="Zhang C."/>
            <person name="Fan H."/>
            <person name="Li D."/>
            <person name="Dong L."/>
            <person name="Tao Y."/>
            <person name="Gao C."/>
            <person name="Wu H."/>
            <person name="Li Y."/>
            <person name="Cui Y."/>
            <person name="Guo X."/>
            <person name="Zheng S."/>
            <person name="Wang B."/>
            <person name="Yu K."/>
            <person name="Liang Q."/>
            <person name="Yang W."/>
            <person name="Lou X."/>
            <person name="Chen J."/>
            <person name="Feng M."/>
            <person name="Jian J."/>
            <person name="Zhang X."/>
            <person name="Luo G."/>
            <person name="Jiang Y."/>
            <person name="Liu J."/>
            <person name="Wang Z."/>
            <person name="Sha Y."/>
            <person name="Zhang B."/>
            <person name="Wu H."/>
            <person name="Tang D."/>
            <person name="Shen Q."/>
            <person name="Xue P."/>
            <person name="Zou S."/>
            <person name="Wang X."/>
            <person name="Liu X."/>
            <person name="Wang F."/>
            <person name="Yang Y."/>
            <person name="An X."/>
            <person name="Dong Z."/>
            <person name="Zhang K."/>
            <person name="Zhang X."/>
            <person name="Luo M.C."/>
            <person name="Dvorak J."/>
            <person name="Tong Y."/>
            <person name="Wang J."/>
            <person name="Yang H."/>
            <person name="Li Z."/>
            <person name="Wang D."/>
            <person name="Zhang A."/>
            <person name="Wang J."/>
        </authorList>
    </citation>
    <scope>NUCLEOTIDE SEQUENCE</scope>
    <source>
        <strain evidence="3">cv. G1812</strain>
    </source>
</reference>
<evidence type="ECO:0000256" key="1">
    <source>
        <dbReference type="SAM" id="MobiDB-lite"/>
    </source>
</evidence>
<evidence type="ECO:0000313" key="3">
    <source>
        <dbReference type="Proteomes" id="UP000015106"/>
    </source>
</evidence>
<feature type="region of interest" description="Disordered" evidence="1">
    <location>
        <begin position="72"/>
        <end position="101"/>
    </location>
</feature>
<reference evidence="2" key="2">
    <citation type="submission" date="2018-03" db="EMBL/GenBank/DDBJ databases">
        <title>The Triticum urartu genome reveals the dynamic nature of wheat genome evolution.</title>
        <authorList>
            <person name="Ling H."/>
            <person name="Ma B."/>
            <person name="Shi X."/>
            <person name="Liu H."/>
            <person name="Dong L."/>
            <person name="Sun H."/>
            <person name="Cao Y."/>
            <person name="Gao Q."/>
            <person name="Zheng S."/>
            <person name="Li Y."/>
            <person name="Yu Y."/>
            <person name="Du H."/>
            <person name="Qi M."/>
            <person name="Li Y."/>
            <person name="Yu H."/>
            <person name="Cui Y."/>
            <person name="Wang N."/>
            <person name="Chen C."/>
            <person name="Wu H."/>
            <person name="Zhao Y."/>
            <person name="Zhang J."/>
            <person name="Li Y."/>
            <person name="Zhou W."/>
            <person name="Zhang B."/>
            <person name="Hu W."/>
            <person name="Eijk M."/>
            <person name="Tang J."/>
            <person name="Witsenboer H."/>
            <person name="Zhao S."/>
            <person name="Li Z."/>
            <person name="Zhang A."/>
            <person name="Wang D."/>
            <person name="Liang C."/>
        </authorList>
    </citation>
    <scope>NUCLEOTIDE SEQUENCE [LARGE SCALE GENOMIC DNA]</scope>
    <source>
        <strain evidence="2">cv. G1812</strain>
    </source>
</reference>
<feature type="compositionally biased region" description="Basic residues" evidence="1">
    <location>
        <begin position="194"/>
        <end position="204"/>
    </location>
</feature>
<reference evidence="2" key="3">
    <citation type="submission" date="2022-06" db="UniProtKB">
        <authorList>
            <consortium name="EnsemblPlants"/>
        </authorList>
    </citation>
    <scope>IDENTIFICATION</scope>
</reference>
<feature type="region of interest" description="Disordered" evidence="1">
    <location>
        <begin position="1"/>
        <end position="28"/>
    </location>
</feature>
<dbReference type="AlphaFoldDB" id="A0A8R7PS60"/>
<evidence type="ECO:0000313" key="2">
    <source>
        <dbReference type="EnsemblPlants" id="TuG1812G0300002750.01.T01"/>
    </source>
</evidence>
<dbReference type="Proteomes" id="UP000015106">
    <property type="component" value="Chromosome 3"/>
</dbReference>
<organism evidence="2 3">
    <name type="scientific">Triticum urartu</name>
    <name type="common">Red wild einkorn</name>
    <name type="synonym">Crithodium urartu</name>
    <dbReference type="NCBI Taxonomy" id="4572"/>
    <lineage>
        <taxon>Eukaryota</taxon>
        <taxon>Viridiplantae</taxon>
        <taxon>Streptophyta</taxon>
        <taxon>Embryophyta</taxon>
        <taxon>Tracheophyta</taxon>
        <taxon>Spermatophyta</taxon>
        <taxon>Magnoliopsida</taxon>
        <taxon>Liliopsida</taxon>
        <taxon>Poales</taxon>
        <taxon>Poaceae</taxon>
        <taxon>BOP clade</taxon>
        <taxon>Pooideae</taxon>
        <taxon>Triticodae</taxon>
        <taxon>Triticeae</taxon>
        <taxon>Triticinae</taxon>
        <taxon>Triticum</taxon>
    </lineage>
</organism>
<keyword evidence="3" id="KW-1185">Reference proteome</keyword>
<accession>A0A8R7PS60</accession>
<sequence length="242" mass="26613">MAAARVPTAMPPASSSSRCRPPPWRRRRPLRRGAALRRALARSVGPLVTVPLVRDLVFYFPQGHIEQVGSVEFSQCSHPGPPPPPVAGRRRGRHHHHHGTPALSRVVKHQSDTVCEILQMERLDPVSKREAKKASHKANVERRIKPAPPTSDQKEAEKRRLEERKQERYAIGLARVAKKHAAKSAKTTAEKEDKRRRKLARAARRANGASAAPAPQPAAAAAVPAPPTLLLAHIGVLLLECM</sequence>
<protein>
    <submittedName>
        <fullName evidence="2">Uncharacterized protein</fullName>
    </submittedName>
</protein>
<feature type="compositionally biased region" description="Low complexity" evidence="1">
    <location>
        <begin position="205"/>
        <end position="218"/>
    </location>
</feature>
<dbReference type="Gramene" id="TuG1812G0300002750.01.T01">
    <property type="protein sequence ID" value="TuG1812G0300002750.01.T01"/>
    <property type="gene ID" value="TuG1812G0300002750.01"/>
</dbReference>
<feature type="compositionally biased region" description="Basic and acidic residues" evidence="1">
    <location>
        <begin position="126"/>
        <end position="144"/>
    </location>
</feature>
<feature type="compositionally biased region" description="Basic and acidic residues" evidence="1">
    <location>
        <begin position="152"/>
        <end position="168"/>
    </location>
</feature>